<proteinExistence type="predicted"/>
<dbReference type="Proteomes" id="UP000322940">
    <property type="component" value="Unassembled WGS sequence"/>
</dbReference>
<evidence type="ECO:0000313" key="2">
    <source>
        <dbReference type="Proteomes" id="UP000322940"/>
    </source>
</evidence>
<protein>
    <submittedName>
        <fullName evidence="1">Uncharacterized protein</fullName>
    </submittedName>
</protein>
<dbReference type="EMBL" id="VVXH01000050">
    <property type="protein sequence ID" value="KAA2373107.1"/>
    <property type="molecule type" value="Genomic_DNA"/>
</dbReference>
<sequence length="142" mass="15746">MSTSDLIMSILAEKPLNLMSWNVTCGAGGTLAGRKAFILKVSGFKHQGAVVIFPNSLDGYFDIELIDESGEVVESVEYISACKLSEIIDQLVEVTENYSDDIVRWLRKCTPNENQTQKIGRMAKVCPEVAAEIKLKTLFSKR</sequence>
<gene>
    <name evidence="1" type="ORF">F2Y10_16740</name>
</gene>
<dbReference type="RefSeq" id="WP_130066105.1">
    <property type="nucleotide sequence ID" value="NZ_DAWDON010000005.1"/>
</dbReference>
<dbReference type="AlphaFoldDB" id="A0A5B3JL78"/>
<comment type="caution">
    <text evidence="1">The sequence shown here is derived from an EMBL/GenBank/DDBJ whole genome shotgun (WGS) entry which is preliminary data.</text>
</comment>
<accession>A0A5B3JL78</accession>
<reference evidence="1 2" key="1">
    <citation type="journal article" date="2019" name="Nat. Med.">
        <title>A library of human gut bacterial isolates paired with longitudinal multiomics data enables mechanistic microbiome research.</title>
        <authorList>
            <person name="Poyet M."/>
            <person name="Groussin M."/>
            <person name="Gibbons S.M."/>
            <person name="Avila-Pacheco J."/>
            <person name="Jiang X."/>
            <person name="Kearney S.M."/>
            <person name="Perrotta A.R."/>
            <person name="Berdy B."/>
            <person name="Zhao S."/>
            <person name="Lieberman T.D."/>
            <person name="Swanson P.K."/>
            <person name="Smith M."/>
            <person name="Roesemann S."/>
            <person name="Alexander J.E."/>
            <person name="Rich S.A."/>
            <person name="Livny J."/>
            <person name="Vlamakis H."/>
            <person name="Clish C."/>
            <person name="Bullock K."/>
            <person name="Deik A."/>
            <person name="Scott J."/>
            <person name="Pierce K.A."/>
            <person name="Xavier R.J."/>
            <person name="Alm E.J."/>
        </authorList>
    </citation>
    <scope>NUCLEOTIDE SEQUENCE [LARGE SCALE GENOMIC DNA]</scope>
    <source>
        <strain evidence="1 2">BIOML-A266</strain>
    </source>
</reference>
<organism evidence="1 2">
    <name type="scientific">Alistipes onderdonkii</name>
    <dbReference type="NCBI Taxonomy" id="328813"/>
    <lineage>
        <taxon>Bacteria</taxon>
        <taxon>Pseudomonadati</taxon>
        <taxon>Bacteroidota</taxon>
        <taxon>Bacteroidia</taxon>
        <taxon>Bacteroidales</taxon>
        <taxon>Rikenellaceae</taxon>
        <taxon>Alistipes</taxon>
    </lineage>
</organism>
<name>A0A5B3JL78_9BACT</name>
<evidence type="ECO:0000313" key="1">
    <source>
        <dbReference type="EMBL" id="KAA2373107.1"/>
    </source>
</evidence>